<evidence type="ECO:0000313" key="3">
    <source>
        <dbReference type="Proteomes" id="UP000183063"/>
    </source>
</evidence>
<dbReference type="EMBL" id="FNXB01000015">
    <property type="protein sequence ID" value="SEH91711.1"/>
    <property type="molecule type" value="Genomic_DNA"/>
</dbReference>
<dbReference type="EMBL" id="FOCV01000012">
    <property type="protein sequence ID" value="SEO17227.1"/>
    <property type="molecule type" value="Genomic_DNA"/>
</dbReference>
<reference evidence="2 4" key="1">
    <citation type="submission" date="2016-10" db="EMBL/GenBank/DDBJ databases">
        <authorList>
            <person name="Varghese N."/>
            <person name="Submissions S."/>
        </authorList>
    </citation>
    <scope>NUCLEOTIDE SEQUENCE [LARGE SCALE GENOMIC DNA]</scope>
    <source>
        <strain evidence="2 4">CGMCC 1.7071</strain>
    </source>
</reference>
<proteinExistence type="predicted"/>
<dbReference type="RefSeq" id="WP_024318889.1">
    <property type="nucleotide sequence ID" value="NZ_FNXB01000015.1"/>
</dbReference>
<evidence type="ECO:0000313" key="1">
    <source>
        <dbReference type="EMBL" id="SEH91711.1"/>
    </source>
</evidence>
<name>A0A1H8MIU6_9HYPH</name>
<accession>A0A1H8MIU6</accession>
<dbReference type="AlphaFoldDB" id="A0A1H8MIU6"/>
<dbReference type="Proteomes" id="UP000198939">
    <property type="component" value="Unassembled WGS sequence"/>
</dbReference>
<dbReference type="Proteomes" id="UP000183063">
    <property type="component" value="Unassembled WGS sequence"/>
</dbReference>
<sequence length="76" mass="8790">MSSNEAFKSRLTELGIVSPKHAKVRGLNKQQQELVYAYRLGKLDEKTFQFHLLEDPALAEWVRRVLEAASHDPLRK</sequence>
<reference evidence="1" key="2">
    <citation type="submission" date="2016-10" db="EMBL/GenBank/DDBJ databases">
        <authorList>
            <person name="de Groot N.N."/>
        </authorList>
    </citation>
    <scope>NUCLEOTIDE SEQUENCE [LARGE SCALE GENOMIC DNA]</scope>
    <source>
        <strain evidence="1">CCBAU85039</strain>
    </source>
</reference>
<keyword evidence="4" id="KW-1185">Reference proteome</keyword>
<evidence type="ECO:0000313" key="2">
    <source>
        <dbReference type="EMBL" id="SEO17227.1"/>
    </source>
</evidence>
<gene>
    <name evidence="1" type="ORF">RTCCBAU85039_3043</name>
    <name evidence="2" type="ORF">SAMN05216228_1012202</name>
</gene>
<dbReference type="OrthoDB" id="8402106at2"/>
<evidence type="ECO:0000313" key="4">
    <source>
        <dbReference type="Proteomes" id="UP000198939"/>
    </source>
</evidence>
<organism evidence="1 3">
    <name type="scientific">Rhizobium tibeticum</name>
    <dbReference type="NCBI Taxonomy" id="501024"/>
    <lineage>
        <taxon>Bacteria</taxon>
        <taxon>Pseudomonadati</taxon>
        <taxon>Pseudomonadota</taxon>
        <taxon>Alphaproteobacteria</taxon>
        <taxon>Hyphomicrobiales</taxon>
        <taxon>Rhizobiaceae</taxon>
        <taxon>Rhizobium/Agrobacterium group</taxon>
        <taxon>Rhizobium</taxon>
    </lineage>
</organism>
<protein>
    <submittedName>
        <fullName evidence="1">Uncharacterized protein</fullName>
    </submittedName>
</protein>
<reference evidence="3" key="3">
    <citation type="submission" date="2016-10" db="EMBL/GenBank/DDBJ databases">
        <authorList>
            <person name="Wibberg D."/>
        </authorList>
    </citation>
    <scope>NUCLEOTIDE SEQUENCE [LARGE SCALE GENOMIC DNA]</scope>
</reference>